<gene>
    <name evidence="6" type="ORF">CLV48_101506</name>
</gene>
<comment type="caution">
    <text evidence="6">The sequence shown here is derived from an EMBL/GenBank/DDBJ whole genome shotgun (WGS) entry which is preliminary data.</text>
</comment>
<dbReference type="SUPFAM" id="SSF53383">
    <property type="entry name" value="PLP-dependent transferases"/>
    <property type="match status" value="1"/>
</dbReference>
<accession>A0A2P8EDR3</accession>
<organism evidence="6 7">
    <name type="scientific">Cecembia rubra</name>
    <dbReference type="NCBI Taxonomy" id="1485585"/>
    <lineage>
        <taxon>Bacteria</taxon>
        <taxon>Pseudomonadati</taxon>
        <taxon>Bacteroidota</taxon>
        <taxon>Cytophagia</taxon>
        <taxon>Cytophagales</taxon>
        <taxon>Cyclobacteriaceae</taxon>
        <taxon>Cecembia</taxon>
    </lineage>
</organism>
<evidence type="ECO:0000256" key="4">
    <source>
        <dbReference type="ARBA" id="ARBA00022898"/>
    </source>
</evidence>
<comment type="similarity">
    <text evidence="1">Belongs to the class-II pyridoxal-phosphate-dependent aminotransferase family. Histidinol-phosphate aminotransferase subfamily.</text>
</comment>
<dbReference type="InterPro" id="IPR050106">
    <property type="entry name" value="HistidinolP_aminotransfase"/>
</dbReference>
<sequence length="383" mass="42820">MLDFGKICNMSLSRREWLKSASLFGGLTMLTGAATIGRLSAEEIEKFNPRPFNTPIRLGSNENPYGPSAIVRKAMMDNFDLGCRYPWVYNAPLREMIAKKEGVSPDHIVLVSGSTEGLKITGITYAGRGEEIISGLPTFLSMMEYAKIWGADINWVPLDKNMDYDLEEIEKRVSSKTKLVFLCNPNNPTGKLLPAQKVLDFCDTVSEKTIVFSDEAYYDYIEDPNYPSMVELVKKGKNVIVSRTLSKVYGLAGIRLGYLVAKPDIAAALNERVVANTNVMAIEAGKAALNDEEFYKFSLQKNLEARKMIESTLNQLDLEYLPSQANFVFFHAKQDVRKLAEIMAKKGVIIGRPFPPFNDWCRVSTGTLEEVAFFNKALLETLG</sequence>
<dbReference type="CDD" id="cd00609">
    <property type="entry name" value="AAT_like"/>
    <property type="match status" value="1"/>
</dbReference>
<dbReference type="InterPro" id="IPR015424">
    <property type="entry name" value="PyrdxlP-dep_Trfase"/>
</dbReference>
<dbReference type="Pfam" id="PF00155">
    <property type="entry name" value="Aminotran_1_2"/>
    <property type="match status" value="1"/>
</dbReference>
<dbReference type="GO" id="GO:0008483">
    <property type="term" value="F:transaminase activity"/>
    <property type="evidence" value="ECO:0007669"/>
    <property type="project" value="UniProtKB-KW"/>
</dbReference>
<dbReference type="PANTHER" id="PTHR43643:SF3">
    <property type="entry name" value="HISTIDINOL-PHOSPHATE AMINOTRANSFERASE"/>
    <property type="match status" value="1"/>
</dbReference>
<dbReference type="Gene3D" id="3.90.1150.10">
    <property type="entry name" value="Aspartate Aminotransferase, domain 1"/>
    <property type="match status" value="1"/>
</dbReference>
<evidence type="ECO:0000256" key="2">
    <source>
        <dbReference type="ARBA" id="ARBA00022576"/>
    </source>
</evidence>
<protein>
    <submittedName>
        <fullName evidence="6">Histidinol-phosphate aminotransferase</fullName>
    </submittedName>
</protein>
<dbReference type="InterPro" id="IPR015422">
    <property type="entry name" value="PyrdxlP-dep_Trfase_small"/>
</dbReference>
<name>A0A2P8EDR3_9BACT</name>
<evidence type="ECO:0000256" key="3">
    <source>
        <dbReference type="ARBA" id="ARBA00022679"/>
    </source>
</evidence>
<evidence type="ECO:0000313" key="7">
    <source>
        <dbReference type="Proteomes" id="UP000240708"/>
    </source>
</evidence>
<dbReference type="PANTHER" id="PTHR43643">
    <property type="entry name" value="HISTIDINOL-PHOSPHATE AMINOTRANSFERASE 2"/>
    <property type="match status" value="1"/>
</dbReference>
<evidence type="ECO:0000256" key="1">
    <source>
        <dbReference type="ARBA" id="ARBA00007970"/>
    </source>
</evidence>
<keyword evidence="7" id="KW-1185">Reference proteome</keyword>
<reference evidence="6 7" key="1">
    <citation type="submission" date="2018-03" db="EMBL/GenBank/DDBJ databases">
        <title>Genomic Encyclopedia of Archaeal and Bacterial Type Strains, Phase II (KMG-II): from individual species to whole genera.</title>
        <authorList>
            <person name="Goeker M."/>
        </authorList>
    </citation>
    <scope>NUCLEOTIDE SEQUENCE [LARGE SCALE GENOMIC DNA]</scope>
    <source>
        <strain evidence="6 7">DSM 28057</strain>
    </source>
</reference>
<keyword evidence="2 6" id="KW-0032">Aminotransferase</keyword>
<dbReference type="Proteomes" id="UP000240708">
    <property type="component" value="Unassembled WGS sequence"/>
</dbReference>
<dbReference type="AlphaFoldDB" id="A0A2P8EDR3"/>
<dbReference type="EMBL" id="PYGF01000001">
    <property type="protein sequence ID" value="PSL07574.1"/>
    <property type="molecule type" value="Genomic_DNA"/>
</dbReference>
<dbReference type="InterPro" id="IPR004839">
    <property type="entry name" value="Aminotransferase_I/II_large"/>
</dbReference>
<dbReference type="GO" id="GO:0030170">
    <property type="term" value="F:pyridoxal phosphate binding"/>
    <property type="evidence" value="ECO:0007669"/>
    <property type="project" value="InterPro"/>
</dbReference>
<dbReference type="InterPro" id="IPR015421">
    <property type="entry name" value="PyrdxlP-dep_Trfase_major"/>
</dbReference>
<feature type="domain" description="Aminotransferase class I/classII large" evidence="5">
    <location>
        <begin position="56"/>
        <end position="371"/>
    </location>
</feature>
<keyword evidence="4" id="KW-0663">Pyridoxal phosphate</keyword>
<proteinExistence type="inferred from homology"/>
<keyword evidence="3 6" id="KW-0808">Transferase</keyword>
<evidence type="ECO:0000259" key="5">
    <source>
        <dbReference type="Pfam" id="PF00155"/>
    </source>
</evidence>
<evidence type="ECO:0000313" key="6">
    <source>
        <dbReference type="EMBL" id="PSL07574.1"/>
    </source>
</evidence>
<dbReference type="Gene3D" id="3.40.640.10">
    <property type="entry name" value="Type I PLP-dependent aspartate aminotransferase-like (Major domain)"/>
    <property type="match status" value="1"/>
</dbReference>